<comment type="function">
    <text evidence="6">Seed storage protein. Has a protein kinase activity. Binds leginsulin.</text>
</comment>
<protein>
    <recommendedName>
        <fullName evidence="8">SBg7S</fullName>
    </recommendedName>
</protein>
<dbReference type="FunFam" id="2.40.70.10:FF:000045">
    <property type="entry name" value="Basic 7S globulin"/>
    <property type="match status" value="1"/>
</dbReference>
<dbReference type="EMBL" id="JAYMYQ010000004">
    <property type="protein sequence ID" value="KAK7337807.1"/>
    <property type="molecule type" value="Genomic_DNA"/>
</dbReference>
<accession>A0AAN9LPK2</accession>
<dbReference type="PANTHER" id="PTHR47965:SF28">
    <property type="entry name" value="BASIC 7S GLOBULIN"/>
    <property type="match status" value="1"/>
</dbReference>
<comment type="subunit">
    <text evidence="7">The mature protein consists of high- and low-kDa subunits linked by disulfide bonds.</text>
</comment>
<evidence type="ECO:0000256" key="5">
    <source>
        <dbReference type="ARBA" id="ARBA00023157"/>
    </source>
</evidence>
<feature type="domain" description="Peptidase A1" evidence="10">
    <location>
        <begin position="52"/>
        <end position="410"/>
    </location>
</feature>
<evidence type="ECO:0000259" key="10">
    <source>
        <dbReference type="PROSITE" id="PS51767"/>
    </source>
</evidence>
<dbReference type="InterPro" id="IPR021109">
    <property type="entry name" value="Peptidase_aspartic_dom_sf"/>
</dbReference>
<feature type="signal peptide" evidence="9">
    <location>
        <begin position="1"/>
        <end position="23"/>
    </location>
</feature>
<reference evidence="11 12" key="1">
    <citation type="submission" date="2024-01" db="EMBL/GenBank/DDBJ databases">
        <title>The genomes of 5 underutilized Papilionoideae crops provide insights into root nodulation and disease resistanc.</title>
        <authorList>
            <person name="Jiang F."/>
        </authorList>
    </citation>
    <scope>NUCLEOTIDE SEQUENCE [LARGE SCALE GENOMIC DNA]</scope>
    <source>
        <strain evidence="11">LVBAO_FW01</strain>
        <tissue evidence="11">Leaves</tissue>
    </source>
</reference>
<dbReference type="SUPFAM" id="SSF50630">
    <property type="entry name" value="Acid proteases"/>
    <property type="match status" value="1"/>
</dbReference>
<dbReference type="PANTHER" id="PTHR47965">
    <property type="entry name" value="ASPARTYL PROTEASE-RELATED"/>
    <property type="match status" value="1"/>
</dbReference>
<evidence type="ECO:0000313" key="12">
    <source>
        <dbReference type="Proteomes" id="UP001367508"/>
    </source>
</evidence>
<keyword evidence="5" id="KW-1015">Disulfide bond</keyword>
<dbReference type="InterPro" id="IPR032799">
    <property type="entry name" value="TAXi_C"/>
</dbReference>
<dbReference type="GO" id="GO:0006508">
    <property type="term" value="P:proteolysis"/>
    <property type="evidence" value="ECO:0007669"/>
    <property type="project" value="InterPro"/>
</dbReference>
<evidence type="ECO:0000313" key="11">
    <source>
        <dbReference type="EMBL" id="KAK7337807.1"/>
    </source>
</evidence>
<dbReference type="GO" id="GO:0045735">
    <property type="term" value="F:nutrient reservoir activity"/>
    <property type="evidence" value="ECO:0007669"/>
    <property type="project" value="UniProtKB-KW"/>
</dbReference>
<dbReference type="Proteomes" id="UP001367508">
    <property type="component" value="Unassembled WGS sequence"/>
</dbReference>
<evidence type="ECO:0000256" key="8">
    <source>
        <dbReference type="ARBA" id="ARBA00083953"/>
    </source>
</evidence>
<gene>
    <name evidence="11" type="ORF">VNO77_18394</name>
</gene>
<sequence>MASILHFLTIFISFSFLFFLSESHSVSHPGTAPSKPKLLVLPVQQDVSTGLHWTSIYKRTPLTPVPVLVDLNGKHFWVNCDGPYSSKTYEAPFCHSTLCSRANSHQCLSCLAESRPGCHKNTCALTSTNPVTQQTGLGELGQDVLAIHAIRGAQPGPMVTVPEFLFSCAPSFLVMKGLPHNVKGAAGFANTPISLPNQLASHFGLQRQFTMCLSRDHTSKGAILFGDAPTNLRKFRGQDIFRDLVYTPLTVSPLGEYHVKVTAIRVNENTVVPVNPSMLQSTSAGGIGGTLLCTANHYTIFHHSLFEAFTQVFVNEIPKQAQVKPVAPFGLCFDSKKINAYPSVELVMDRPDVVWRISGDELMVQARPGVTCLSIVDGGMNPRAPIIIGAHQLEENLVVFDLARSRLGFSTSLHSHGLNCDNLFNFVEP</sequence>
<evidence type="ECO:0000256" key="3">
    <source>
        <dbReference type="ARBA" id="ARBA00022761"/>
    </source>
</evidence>
<dbReference type="GO" id="GO:0004190">
    <property type="term" value="F:aspartic-type endopeptidase activity"/>
    <property type="evidence" value="ECO:0007669"/>
    <property type="project" value="InterPro"/>
</dbReference>
<dbReference type="FunFam" id="2.40.70.10:FF:000126">
    <property type="entry name" value="Gamma conglutin 1"/>
    <property type="match status" value="1"/>
</dbReference>
<keyword evidence="2 9" id="KW-0732">Signal</keyword>
<name>A0AAN9LPK2_CANGL</name>
<comment type="similarity">
    <text evidence="1">Belongs to the peptidase A1 family.</text>
</comment>
<dbReference type="Gene3D" id="2.40.70.10">
    <property type="entry name" value="Acid Proteases"/>
    <property type="match status" value="2"/>
</dbReference>
<proteinExistence type="inferred from homology"/>
<evidence type="ECO:0000256" key="4">
    <source>
        <dbReference type="ARBA" id="ARBA00023129"/>
    </source>
</evidence>
<dbReference type="InterPro" id="IPR033121">
    <property type="entry name" value="PEPTIDASE_A1"/>
</dbReference>
<dbReference type="InterPro" id="IPR032861">
    <property type="entry name" value="TAXi_N"/>
</dbReference>
<organism evidence="11 12">
    <name type="scientific">Canavalia gladiata</name>
    <name type="common">Sword bean</name>
    <name type="synonym">Dolichos gladiatus</name>
    <dbReference type="NCBI Taxonomy" id="3824"/>
    <lineage>
        <taxon>Eukaryota</taxon>
        <taxon>Viridiplantae</taxon>
        <taxon>Streptophyta</taxon>
        <taxon>Embryophyta</taxon>
        <taxon>Tracheophyta</taxon>
        <taxon>Spermatophyta</taxon>
        <taxon>Magnoliopsida</taxon>
        <taxon>eudicotyledons</taxon>
        <taxon>Gunneridae</taxon>
        <taxon>Pentapetalae</taxon>
        <taxon>rosids</taxon>
        <taxon>fabids</taxon>
        <taxon>Fabales</taxon>
        <taxon>Fabaceae</taxon>
        <taxon>Papilionoideae</taxon>
        <taxon>50 kb inversion clade</taxon>
        <taxon>NPAAA clade</taxon>
        <taxon>indigoferoid/millettioid clade</taxon>
        <taxon>Phaseoleae</taxon>
        <taxon>Canavalia</taxon>
    </lineage>
</organism>
<evidence type="ECO:0000256" key="1">
    <source>
        <dbReference type="ARBA" id="ARBA00007447"/>
    </source>
</evidence>
<evidence type="ECO:0000256" key="7">
    <source>
        <dbReference type="ARBA" id="ARBA00062460"/>
    </source>
</evidence>
<keyword evidence="4" id="KW-0708">Seed storage protein</keyword>
<evidence type="ECO:0000256" key="2">
    <source>
        <dbReference type="ARBA" id="ARBA00022729"/>
    </source>
</evidence>
<evidence type="ECO:0000256" key="9">
    <source>
        <dbReference type="SAM" id="SignalP"/>
    </source>
</evidence>
<feature type="chain" id="PRO_5043041428" description="SBg7S" evidence="9">
    <location>
        <begin position="24"/>
        <end position="429"/>
    </location>
</feature>
<evidence type="ECO:0000256" key="6">
    <source>
        <dbReference type="ARBA" id="ARBA00054610"/>
    </source>
</evidence>
<dbReference type="CDD" id="cd05489">
    <property type="entry name" value="xylanase_inhibitor_I_like"/>
    <property type="match status" value="1"/>
</dbReference>
<comment type="caution">
    <text evidence="11">The sequence shown here is derived from an EMBL/GenBank/DDBJ whole genome shotgun (WGS) entry which is preliminary data.</text>
</comment>
<dbReference type="InterPro" id="IPR001461">
    <property type="entry name" value="Aspartic_peptidase_A1"/>
</dbReference>
<keyword evidence="3" id="KW-0758">Storage protein</keyword>
<dbReference type="InterPro" id="IPR033868">
    <property type="entry name" value="Xylanase_inhibitor_I-like"/>
</dbReference>
<dbReference type="Pfam" id="PF14543">
    <property type="entry name" value="TAXi_N"/>
    <property type="match status" value="1"/>
</dbReference>
<dbReference type="PROSITE" id="PS51767">
    <property type="entry name" value="PEPTIDASE_A1"/>
    <property type="match status" value="1"/>
</dbReference>
<dbReference type="Pfam" id="PF14541">
    <property type="entry name" value="TAXi_C"/>
    <property type="match status" value="1"/>
</dbReference>
<dbReference type="AlphaFoldDB" id="A0AAN9LPK2"/>
<keyword evidence="12" id="KW-1185">Reference proteome</keyword>